<dbReference type="OrthoDB" id="9776488at2"/>
<dbReference type="PANTHER" id="PTHR11113:SF14">
    <property type="entry name" value="N-ACETYLGLUCOSAMINE-6-PHOSPHATE DEACETYLASE"/>
    <property type="match status" value="1"/>
</dbReference>
<dbReference type="Proteomes" id="UP000031972">
    <property type="component" value="Unassembled WGS sequence"/>
</dbReference>
<dbReference type="Pfam" id="PF01979">
    <property type="entry name" value="Amidohydro_1"/>
    <property type="match status" value="1"/>
</dbReference>
<keyword evidence="4 11" id="KW-0479">Metal-binding</keyword>
<dbReference type="EC" id="3.5.1.25" evidence="2"/>
<keyword evidence="14" id="KW-1185">Reference proteome</keyword>
<dbReference type="PANTHER" id="PTHR11113">
    <property type="entry name" value="N-ACETYLGLUCOSAMINE-6-PHOSPHATE DEACETYLASE"/>
    <property type="match status" value="1"/>
</dbReference>
<dbReference type="InterPro" id="IPR032466">
    <property type="entry name" value="Metal_Hydrolase"/>
</dbReference>
<evidence type="ECO:0000256" key="6">
    <source>
        <dbReference type="ARBA" id="ARBA00023277"/>
    </source>
</evidence>
<comment type="catalytic activity">
    <reaction evidence="7">
        <text>N-acetyl-D-glucosamine 6-phosphate + H2O = D-glucosamine 6-phosphate + acetate</text>
        <dbReference type="Rhea" id="RHEA:22936"/>
        <dbReference type="ChEBI" id="CHEBI:15377"/>
        <dbReference type="ChEBI" id="CHEBI:30089"/>
        <dbReference type="ChEBI" id="CHEBI:57513"/>
        <dbReference type="ChEBI" id="CHEBI:58725"/>
        <dbReference type="EC" id="3.5.1.25"/>
    </reaction>
</comment>
<evidence type="ECO:0000256" key="11">
    <source>
        <dbReference type="PIRSR" id="PIRSR038994-3"/>
    </source>
</evidence>
<proteinExistence type="inferred from homology"/>
<dbReference type="NCBIfam" id="TIGR00221">
    <property type="entry name" value="nagA"/>
    <property type="match status" value="1"/>
</dbReference>
<comment type="pathway">
    <text evidence="8">Amino-sugar metabolism; N-acetylneuraminate degradation; D-fructose 6-phosphate from N-acetylneuraminate: step 4/5.</text>
</comment>
<dbReference type="InterPro" id="IPR006680">
    <property type="entry name" value="Amidohydro-rel"/>
</dbReference>
<comment type="similarity">
    <text evidence="1 9">Belongs to the metallo-dependent hydrolases superfamily. NagA family.</text>
</comment>
<evidence type="ECO:0000256" key="4">
    <source>
        <dbReference type="ARBA" id="ARBA00022723"/>
    </source>
</evidence>
<comment type="cofactor">
    <cofactor evidence="11">
        <name>a divalent metal cation</name>
        <dbReference type="ChEBI" id="CHEBI:60240"/>
    </cofactor>
    <text evidence="11">Binds 1 divalent metal cation per subunit.</text>
</comment>
<evidence type="ECO:0000256" key="7">
    <source>
        <dbReference type="ARBA" id="ARBA00047647"/>
    </source>
</evidence>
<organism evidence="13 14">
    <name type="scientific">Jeotgalibacillus campisalis</name>
    <dbReference type="NCBI Taxonomy" id="220754"/>
    <lineage>
        <taxon>Bacteria</taxon>
        <taxon>Bacillati</taxon>
        <taxon>Bacillota</taxon>
        <taxon>Bacilli</taxon>
        <taxon>Bacillales</taxon>
        <taxon>Caryophanaceae</taxon>
        <taxon>Jeotgalibacillus</taxon>
    </lineage>
</organism>
<protein>
    <recommendedName>
        <fullName evidence="3">N-acetylglucosamine-6-phosphate deacetylase</fullName>
        <ecNumber evidence="2">3.5.1.25</ecNumber>
    </recommendedName>
</protein>
<dbReference type="AlphaFoldDB" id="A0A0C2RRG6"/>
<dbReference type="Gene3D" id="3.20.20.140">
    <property type="entry name" value="Metal-dependent hydrolases"/>
    <property type="match status" value="1"/>
</dbReference>
<keyword evidence="6 9" id="KW-0119">Carbohydrate metabolism</keyword>
<dbReference type="InterPro" id="IPR003764">
    <property type="entry name" value="GlcNAc_6-P_deAcase"/>
</dbReference>
<feature type="binding site" evidence="11">
    <location>
        <position position="222"/>
    </location>
    <ligand>
        <name>Zn(2+)</name>
        <dbReference type="ChEBI" id="CHEBI:29105"/>
    </ligand>
</feature>
<feature type="domain" description="Amidohydrolase-related" evidence="12">
    <location>
        <begin position="55"/>
        <end position="384"/>
    </location>
</feature>
<reference evidence="13 14" key="1">
    <citation type="submission" date="2015-01" db="EMBL/GenBank/DDBJ databases">
        <title>Jeotgalibacillus campisalis genome sequencing.</title>
        <authorList>
            <person name="Goh K.M."/>
            <person name="Chan K.-G."/>
            <person name="Yaakop A.S."/>
            <person name="Ee R."/>
            <person name="Gan H.M."/>
            <person name="Chan C.S."/>
        </authorList>
    </citation>
    <scope>NUCLEOTIDE SEQUENCE [LARGE SCALE GENOMIC DNA]</scope>
    <source>
        <strain evidence="13 14">SF-57</strain>
    </source>
</reference>
<dbReference type="PATRIC" id="fig|220754.4.peg.192"/>
<evidence type="ECO:0000259" key="12">
    <source>
        <dbReference type="Pfam" id="PF01979"/>
    </source>
</evidence>
<dbReference type="RefSeq" id="WP_041053660.1">
    <property type="nucleotide sequence ID" value="NZ_JXRR01000001.1"/>
</dbReference>
<evidence type="ECO:0000256" key="5">
    <source>
        <dbReference type="ARBA" id="ARBA00022801"/>
    </source>
</evidence>
<evidence type="ECO:0000256" key="1">
    <source>
        <dbReference type="ARBA" id="ARBA00010716"/>
    </source>
</evidence>
<feature type="binding site" evidence="11">
    <location>
        <position position="135"/>
    </location>
    <ligand>
        <name>Zn(2+)</name>
        <dbReference type="ChEBI" id="CHEBI:29105"/>
    </ligand>
</feature>
<dbReference type="Gene3D" id="2.30.40.10">
    <property type="entry name" value="Urease, subunit C, domain 1"/>
    <property type="match status" value="1"/>
</dbReference>
<dbReference type="GO" id="GO:0006046">
    <property type="term" value="P:N-acetylglucosamine catabolic process"/>
    <property type="evidence" value="ECO:0007669"/>
    <property type="project" value="TreeGrafter"/>
</dbReference>
<comment type="caution">
    <text evidence="13">The sequence shown here is derived from an EMBL/GenBank/DDBJ whole genome shotgun (WGS) entry which is preliminary data.</text>
</comment>
<dbReference type="EMBL" id="JXRR01000001">
    <property type="protein sequence ID" value="KIL52860.1"/>
    <property type="molecule type" value="Genomic_DNA"/>
</dbReference>
<name>A0A0C2RRG6_9BACL</name>
<feature type="binding site" evidence="11">
    <location>
        <position position="201"/>
    </location>
    <ligand>
        <name>Zn(2+)</name>
        <dbReference type="ChEBI" id="CHEBI:29105"/>
    </ligand>
</feature>
<feature type="active site" description="Proton donor/acceptor" evidence="10">
    <location>
        <position position="280"/>
    </location>
</feature>
<evidence type="ECO:0000313" key="13">
    <source>
        <dbReference type="EMBL" id="KIL52860.1"/>
    </source>
</evidence>
<keyword evidence="5 9" id="KW-0378">Hydrolase</keyword>
<dbReference type="GO" id="GO:0008448">
    <property type="term" value="F:N-acetylglucosamine-6-phosphate deacetylase activity"/>
    <property type="evidence" value="ECO:0007669"/>
    <property type="project" value="UniProtKB-EC"/>
</dbReference>
<dbReference type="SUPFAM" id="SSF51556">
    <property type="entry name" value="Metallo-dependent hydrolases"/>
    <property type="match status" value="1"/>
</dbReference>
<dbReference type="SUPFAM" id="SSF51338">
    <property type="entry name" value="Composite domain of metallo-dependent hydrolases"/>
    <property type="match status" value="1"/>
</dbReference>
<evidence type="ECO:0000256" key="10">
    <source>
        <dbReference type="PIRSR" id="PIRSR038994-1"/>
    </source>
</evidence>
<dbReference type="CDD" id="cd00854">
    <property type="entry name" value="NagA"/>
    <property type="match status" value="1"/>
</dbReference>
<dbReference type="PIRSF" id="PIRSF038994">
    <property type="entry name" value="NagA"/>
    <property type="match status" value="1"/>
</dbReference>
<gene>
    <name evidence="13" type="ORF">KR50_01890</name>
</gene>
<accession>A0A0C2RRG6</accession>
<dbReference type="FunFam" id="3.20.20.140:FF:000004">
    <property type="entry name" value="N-acetylglucosamine-6-phosphate deacetylase"/>
    <property type="match status" value="1"/>
</dbReference>
<evidence type="ECO:0000256" key="9">
    <source>
        <dbReference type="PIRNR" id="PIRNR038994"/>
    </source>
</evidence>
<evidence type="ECO:0000313" key="14">
    <source>
        <dbReference type="Proteomes" id="UP000031972"/>
    </source>
</evidence>
<dbReference type="InterPro" id="IPR011059">
    <property type="entry name" value="Metal-dep_hydrolase_composite"/>
</dbReference>
<evidence type="ECO:0000256" key="8">
    <source>
        <dbReference type="ARBA" id="ARBA00060590"/>
    </source>
</evidence>
<evidence type="ECO:0000256" key="2">
    <source>
        <dbReference type="ARBA" id="ARBA00011899"/>
    </source>
</evidence>
<dbReference type="GO" id="GO:0046872">
    <property type="term" value="F:metal ion binding"/>
    <property type="evidence" value="ECO:0007669"/>
    <property type="project" value="UniProtKB-KW"/>
</dbReference>
<evidence type="ECO:0000256" key="3">
    <source>
        <dbReference type="ARBA" id="ARBA00018029"/>
    </source>
</evidence>
<sequence>MSQSTIIKNVEIFQGEGRSFRGDIGITDGKIQAVASHIEDQEAKVIDCLEQAWTAIPGFIDLHLHGAVGFDFMDAEQKAIESISKALPKEGTTSYLGTTMTQSPSAISKALISARQYMNTPNMYGQAEMLGIHLEGPFIASSKAGAQPSEWITAPDIRQFDQWQKESGHSIRVTTVAPETPHGQAFIEHVTGQGTVASIGHSDATFEDVREAVQNGARHVTHLYNQMSPLHHRKPGVVGAALLLDNLSVELIVDFIHTAPEAIELAYRQKGPEKTILITDSMRAKGLQDGKYDLGGQEVFVKEKEARLVDGTLAGSILTMQDAVLNMKKLTNLTIGELAAITSQNAAKQIGVWDRKGSIEIGKDADIVLINEQYEVMITLCRGEVCFQKEESL</sequence>